<accession>A0A8K0X3F4</accession>
<sequence length="565" mass="62485">MSHRDIDADDIENSPSIRSGRKRDAYDDGHADATQRTPSKRQRKLPAKLKDYDLYDVPSDGDEEYREAPREKVREEPPPPPAEPTPTPKRKRGRPRKDANATPGTTTPSKAKKTQSAVTPIKATGLSALTPRKKAAVDRSAKRKIARAMIESVVNDDASDEDDAEGLAREIYGTSDEEEAGENEKPATTPSKKTPARRGGRRPKARSPTPPRDLPAHELYFEHNKAGRVKTSNNTLAALDLLTHEEYFALLKTLRDPHEEGIAFLHSVHEASFGQWMFELAQGFSICLYGLGSKRALVKKFAEHVHARGGRAHSVVIVNGYVQTLTLRDILSRVVEAMDLDPAVKVPAHPQAMLASVLSLLSDDRATPLRHLTLLLNSIDAPALRKPATQHALARLAAHPGVRLLCSADTPDFPLLWDAAVRASFNFVFHDATTFSPPAAELDPVDDVHALLGRQTGAINGKEGVAFVLRSLPENAKNLFRLLVTEVLVAMDDEAGENPGVEYRMLYNKALEEFICSSEMAFRTLLKEFHDHQMIESRKDAIGTELLSVPFRKEEMEGILEDLMT</sequence>
<evidence type="ECO:0000313" key="9">
    <source>
        <dbReference type="EMBL" id="KAH7362637.1"/>
    </source>
</evidence>
<feature type="compositionally biased region" description="Basic and acidic residues" evidence="6">
    <location>
        <begin position="66"/>
        <end position="77"/>
    </location>
</feature>
<comment type="function">
    <text evidence="5">Component of the origin recognition complex (ORC) that binds origins of replication. DNA-binding is ATP-dependent. ORC is required to assemble the pre-replication complex necessary to initiate DNA replication.</text>
</comment>
<comment type="similarity">
    <text evidence="2 5">Belongs to the ORC2 family.</text>
</comment>
<dbReference type="Pfam" id="PF04084">
    <property type="entry name" value="RecA-like_ORC2"/>
    <property type="match status" value="1"/>
</dbReference>
<dbReference type="AlphaFoldDB" id="A0A8K0X3F4"/>
<feature type="compositionally biased region" description="Basic and acidic residues" evidence="6">
    <location>
        <begin position="22"/>
        <end position="33"/>
    </location>
</feature>
<feature type="domain" description="Origin recognition complex subunit 2 RecA-like" evidence="7">
    <location>
        <begin position="263"/>
        <end position="432"/>
    </location>
</feature>
<dbReference type="GO" id="GO:0006260">
    <property type="term" value="P:DNA replication"/>
    <property type="evidence" value="ECO:0007669"/>
    <property type="project" value="UniProtKB-UniRule"/>
</dbReference>
<dbReference type="InterPro" id="IPR007220">
    <property type="entry name" value="ORC2"/>
</dbReference>
<comment type="subunit">
    <text evidence="5">Component of the origin recognition complex (ORC).</text>
</comment>
<protein>
    <recommendedName>
        <fullName evidence="5">Origin recognition complex subunit 2</fullName>
    </recommendedName>
</protein>
<dbReference type="InterPro" id="IPR056773">
    <property type="entry name" value="WHD_ORC2"/>
</dbReference>
<dbReference type="Pfam" id="PF24882">
    <property type="entry name" value="WHD_ORC2"/>
    <property type="match status" value="1"/>
</dbReference>
<dbReference type="Proteomes" id="UP000813385">
    <property type="component" value="Unassembled WGS sequence"/>
</dbReference>
<feature type="domain" description="Origin recognition complex subunit 2 winged-helix" evidence="8">
    <location>
        <begin position="495"/>
        <end position="555"/>
    </location>
</feature>
<dbReference type="EMBL" id="JAGPXD010000003">
    <property type="protein sequence ID" value="KAH7362637.1"/>
    <property type="molecule type" value="Genomic_DNA"/>
</dbReference>
<keyword evidence="10" id="KW-1185">Reference proteome</keyword>
<dbReference type="PANTHER" id="PTHR14052">
    <property type="entry name" value="ORIGIN RECOGNITION COMPLEX SUBUNIT 2"/>
    <property type="match status" value="1"/>
</dbReference>
<name>A0A8K0X3F4_9PEZI</name>
<gene>
    <name evidence="9" type="ORF">B0T11DRAFT_339394</name>
</gene>
<reference evidence="9" key="1">
    <citation type="journal article" date="2021" name="Nat. Commun.">
        <title>Genetic determinants of endophytism in the Arabidopsis root mycobiome.</title>
        <authorList>
            <person name="Mesny F."/>
            <person name="Miyauchi S."/>
            <person name="Thiergart T."/>
            <person name="Pickel B."/>
            <person name="Atanasova L."/>
            <person name="Karlsson M."/>
            <person name="Huettel B."/>
            <person name="Barry K.W."/>
            <person name="Haridas S."/>
            <person name="Chen C."/>
            <person name="Bauer D."/>
            <person name="Andreopoulos W."/>
            <person name="Pangilinan J."/>
            <person name="LaButti K."/>
            <person name="Riley R."/>
            <person name="Lipzen A."/>
            <person name="Clum A."/>
            <person name="Drula E."/>
            <person name="Henrissat B."/>
            <person name="Kohler A."/>
            <person name="Grigoriev I.V."/>
            <person name="Martin F.M."/>
            <person name="Hacquard S."/>
        </authorList>
    </citation>
    <scope>NUCLEOTIDE SEQUENCE</scope>
    <source>
        <strain evidence="9">MPI-CAGE-AT-0016</strain>
    </source>
</reference>
<comment type="subcellular location">
    <subcellularLocation>
        <location evidence="1 5">Nucleus</location>
    </subcellularLocation>
</comment>
<dbReference type="OrthoDB" id="346673at2759"/>
<evidence type="ECO:0000256" key="3">
    <source>
        <dbReference type="ARBA" id="ARBA00022705"/>
    </source>
</evidence>
<keyword evidence="4 5" id="KW-0539">Nucleus</keyword>
<evidence type="ECO:0000256" key="6">
    <source>
        <dbReference type="SAM" id="MobiDB-lite"/>
    </source>
</evidence>
<dbReference type="PANTHER" id="PTHR14052:SF0">
    <property type="entry name" value="ORIGIN RECOGNITION COMPLEX SUBUNIT 2"/>
    <property type="match status" value="1"/>
</dbReference>
<dbReference type="InterPro" id="IPR056772">
    <property type="entry name" value="RecA-like_ORC2"/>
</dbReference>
<feature type="compositionally biased region" description="Pro residues" evidence="6">
    <location>
        <begin position="78"/>
        <end position="87"/>
    </location>
</feature>
<feature type="compositionally biased region" description="Basic residues" evidence="6">
    <location>
        <begin position="194"/>
        <end position="205"/>
    </location>
</feature>
<comment type="caution">
    <text evidence="9">The sequence shown here is derived from an EMBL/GenBank/DDBJ whole genome shotgun (WGS) entry which is preliminary data.</text>
</comment>
<organism evidence="9 10">
    <name type="scientific">Plectosphaerella cucumerina</name>
    <dbReference type="NCBI Taxonomy" id="40658"/>
    <lineage>
        <taxon>Eukaryota</taxon>
        <taxon>Fungi</taxon>
        <taxon>Dikarya</taxon>
        <taxon>Ascomycota</taxon>
        <taxon>Pezizomycotina</taxon>
        <taxon>Sordariomycetes</taxon>
        <taxon>Hypocreomycetidae</taxon>
        <taxon>Glomerellales</taxon>
        <taxon>Plectosphaerellaceae</taxon>
        <taxon>Plectosphaerella</taxon>
    </lineage>
</organism>
<evidence type="ECO:0000256" key="4">
    <source>
        <dbReference type="ARBA" id="ARBA00023242"/>
    </source>
</evidence>
<evidence type="ECO:0000259" key="8">
    <source>
        <dbReference type="Pfam" id="PF24882"/>
    </source>
</evidence>
<evidence type="ECO:0000256" key="5">
    <source>
        <dbReference type="RuleBase" id="RU368084"/>
    </source>
</evidence>
<feature type="region of interest" description="Disordered" evidence="6">
    <location>
        <begin position="172"/>
        <end position="215"/>
    </location>
</feature>
<keyword evidence="3 5" id="KW-0235">DNA replication</keyword>
<evidence type="ECO:0000256" key="2">
    <source>
        <dbReference type="ARBA" id="ARBA00007421"/>
    </source>
</evidence>
<feature type="compositionally biased region" description="Polar residues" evidence="6">
    <location>
        <begin position="102"/>
        <end position="118"/>
    </location>
</feature>
<dbReference type="GO" id="GO:0003688">
    <property type="term" value="F:DNA replication origin binding"/>
    <property type="evidence" value="ECO:0007669"/>
    <property type="project" value="UniProtKB-UniRule"/>
</dbReference>
<dbReference type="GO" id="GO:0005664">
    <property type="term" value="C:nuclear origin of replication recognition complex"/>
    <property type="evidence" value="ECO:0007669"/>
    <property type="project" value="UniProtKB-UniRule"/>
</dbReference>
<evidence type="ECO:0000313" key="10">
    <source>
        <dbReference type="Proteomes" id="UP000813385"/>
    </source>
</evidence>
<proteinExistence type="inferred from homology"/>
<evidence type="ECO:0000256" key="1">
    <source>
        <dbReference type="ARBA" id="ARBA00004123"/>
    </source>
</evidence>
<evidence type="ECO:0000259" key="7">
    <source>
        <dbReference type="Pfam" id="PF04084"/>
    </source>
</evidence>
<feature type="compositionally biased region" description="Basic residues" evidence="6">
    <location>
        <begin position="38"/>
        <end position="47"/>
    </location>
</feature>
<feature type="region of interest" description="Disordered" evidence="6">
    <location>
        <begin position="1"/>
        <end position="143"/>
    </location>
</feature>